<dbReference type="AlphaFoldDB" id="A0A2M7FZU8"/>
<dbReference type="Proteomes" id="UP000231019">
    <property type="component" value="Unassembled WGS sequence"/>
</dbReference>
<protein>
    <submittedName>
        <fullName evidence="2">Uncharacterized protein</fullName>
    </submittedName>
</protein>
<accession>A0A2M7FZU8</accession>
<feature type="chain" id="PRO_5014610983" evidence="1">
    <location>
        <begin position="19"/>
        <end position="144"/>
    </location>
</feature>
<dbReference type="EMBL" id="PFFQ01000056">
    <property type="protein sequence ID" value="PIW14805.1"/>
    <property type="molecule type" value="Genomic_DNA"/>
</dbReference>
<evidence type="ECO:0000256" key="1">
    <source>
        <dbReference type="SAM" id="SignalP"/>
    </source>
</evidence>
<comment type="caution">
    <text evidence="2">The sequence shown here is derived from an EMBL/GenBank/DDBJ whole genome shotgun (WGS) entry which is preliminary data.</text>
</comment>
<organism evidence="2 3">
    <name type="scientific">bacterium (Candidatus Blackallbacteria) CG17_big_fil_post_rev_8_21_14_2_50_48_46</name>
    <dbReference type="NCBI Taxonomy" id="2014261"/>
    <lineage>
        <taxon>Bacteria</taxon>
        <taxon>Candidatus Blackallbacteria</taxon>
    </lineage>
</organism>
<evidence type="ECO:0000313" key="3">
    <source>
        <dbReference type="Proteomes" id="UP000231019"/>
    </source>
</evidence>
<keyword evidence="1" id="KW-0732">Signal</keyword>
<evidence type="ECO:0000313" key="2">
    <source>
        <dbReference type="EMBL" id="PIW14805.1"/>
    </source>
</evidence>
<gene>
    <name evidence="2" type="ORF">COW36_20595</name>
</gene>
<proteinExistence type="predicted"/>
<reference evidence="2 3" key="1">
    <citation type="submission" date="2017-09" db="EMBL/GenBank/DDBJ databases">
        <title>Depth-based differentiation of microbial function through sediment-hosted aquifers and enrichment of novel symbionts in the deep terrestrial subsurface.</title>
        <authorList>
            <person name="Probst A.J."/>
            <person name="Ladd B."/>
            <person name="Jarett J.K."/>
            <person name="Geller-Mcgrath D.E."/>
            <person name="Sieber C.M."/>
            <person name="Emerson J.B."/>
            <person name="Anantharaman K."/>
            <person name="Thomas B.C."/>
            <person name="Malmstrom R."/>
            <person name="Stieglmeier M."/>
            <person name="Klingl A."/>
            <person name="Woyke T."/>
            <person name="Ryan C.M."/>
            <person name="Banfield J.F."/>
        </authorList>
    </citation>
    <scope>NUCLEOTIDE SEQUENCE [LARGE SCALE GENOMIC DNA]</scope>
    <source>
        <strain evidence="2">CG17_big_fil_post_rev_8_21_14_2_50_48_46</strain>
    </source>
</reference>
<feature type="signal peptide" evidence="1">
    <location>
        <begin position="1"/>
        <end position="18"/>
    </location>
</feature>
<name>A0A2M7FZU8_9BACT</name>
<sequence length="144" mass="16213">MKRLLVLGILSLSLGVQAAENENRAEPIAPRAQTLIINKTAQLVIQGIDKTCVPLRIELLRADALAPGYGRWSRMPVKTETGDYRVELALGPEFWPYLYPSGSFRLSCPESSLKTKVNRKAWALTQAENLLNWETDFQTEEEKP</sequence>